<gene>
    <name evidence="3" type="ORF">HPB52_009765</name>
</gene>
<dbReference type="GO" id="GO:0005737">
    <property type="term" value="C:cytoplasm"/>
    <property type="evidence" value="ECO:0007669"/>
    <property type="project" value="TreeGrafter"/>
</dbReference>
<evidence type="ECO:0000259" key="2">
    <source>
        <dbReference type="Pfam" id="PF00899"/>
    </source>
</evidence>
<protein>
    <recommendedName>
        <fullName evidence="2">THIF-type NAD/FAD binding fold domain-containing protein</fullName>
    </recommendedName>
</protein>
<dbReference type="GO" id="GO:0031510">
    <property type="term" value="C:SUMO activating enzyme complex"/>
    <property type="evidence" value="ECO:0007669"/>
    <property type="project" value="TreeGrafter"/>
</dbReference>
<reference evidence="3" key="1">
    <citation type="journal article" date="2020" name="Cell">
        <title>Large-Scale Comparative Analyses of Tick Genomes Elucidate Their Genetic Diversity and Vector Capacities.</title>
        <authorList>
            <consortium name="Tick Genome and Microbiome Consortium (TIGMIC)"/>
            <person name="Jia N."/>
            <person name="Wang J."/>
            <person name="Shi W."/>
            <person name="Du L."/>
            <person name="Sun Y."/>
            <person name="Zhan W."/>
            <person name="Jiang J.F."/>
            <person name="Wang Q."/>
            <person name="Zhang B."/>
            <person name="Ji P."/>
            <person name="Bell-Sakyi L."/>
            <person name="Cui X.M."/>
            <person name="Yuan T.T."/>
            <person name="Jiang B.G."/>
            <person name="Yang W.F."/>
            <person name="Lam T.T."/>
            <person name="Chang Q.C."/>
            <person name="Ding S.J."/>
            <person name="Wang X.J."/>
            <person name="Zhu J.G."/>
            <person name="Ruan X.D."/>
            <person name="Zhao L."/>
            <person name="Wei J.T."/>
            <person name="Ye R.Z."/>
            <person name="Que T.C."/>
            <person name="Du C.H."/>
            <person name="Zhou Y.H."/>
            <person name="Cheng J.X."/>
            <person name="Dai P.F."/>
            <person name="Guo W.B."/>
            <person name="Han X.H."/>
            <person name="Huang E.J."/>
            <person name="Li L.F."/>
            <person name="Wei W."/>
            <person name="Gao Y.C."/>
            <person name="Liu J.Z."/>
            <person name="Shao H.Z."/>
            <person name="Wang X."/>
            <person name="Wang C.C."/>
            <person name="Yang T.C."/>
            <person name="Huo Q.B."/>
            <person name="Li W."/>
            <person name="Chen H.Y."/>
            <person name="Chen S.E."/>
            <person name="Zhou L.G."/>
            <person name="Ni X.B."/>
            <person name="Tian J.H."/>
            <person name="Sheng Y."/>
            <person name="Liu T."/>
            <person name="Pan Y.S."/>
            <person name="Xia L.Y."/>
            <person name="Li J."/>
            <person name="Zhao F."/>
            <person name="Cao W.C."/>
        </authorList>
    </citation>
    <scope>NUCLEOTIDE SEQUENCE</scope>
    <source>
        <strain evidence="3">Rsan-2018</strain>
    </source>
</reference>
<proteinExistence type="inferred from homology"/>
<evidence type="ECO:0000256" key="1">
    <source>
        <dbReference type="ARBA" id="ARBA00005673"/>
    </source>
</evidence>
<comment type="caution">
    <text evidence="3">The sequence shown here is derived from an EMBL/GenBank/DDBJ whole genome shotgun (WGS) entry which is preliminary data.</text>
</comment>
<dbReference type="GO" id="GO:0016925">
    <property type="term" value="P:protein sumoylation"/>
    <property type="evidence" value="ECO:0007669"/>
    <property type="project" value="TreeGrafter"/>
</dbReference>
<dbReference type="InterPro" id="IPR045886">
    <property type="entry name" value="ThiF/MoeB/HesA"/>
</dbReference>
<dbReference type="InterPro" id="IPR000594">
    <property type="entry name" value="ThiF_NAD_FAD-bd"/>
</dbReference>
<dbReference type="Gene3D" id="3.40.50.720">
    <property type="entry name" value="NAD(P)-binding Rossmann-like Domain"/>
    <property type="match status" value="1"/>
</dbReference>
<accession>A0A9D4QAC2</accession>
<dbReference type="VEuPathDB" id="VectorBase:RSAN_037291"/>
<dbReference type="PANTHER" id="PTHR10953">
    <property type="entry name" value="UBIQUITIN-ACTIVATING ENZYME E1"/>
    <property type="match status" value="1"/>
</dbReference>
<dbReference type="AlphaFoldDB" id="A0A9D4QAC2"/>
<dbReference type="SUPFAM" id="SSF69572">
    <property type="entry name" value="Activating enzymes of the ubiquitin-like proteins"/>
    <property type="match status" value="1"/>
</dbReference>
<dbReference type="PANTHER" id="PTHR10953:SF162">
    <property type="entry name" value="SUMO-ACTIVATING ENZYME SUBUNIT 1"/>
    <property type="match status" value="1"/>
</dbReference>
<dbReference type="InterPro" id="IPR035985">
    <property type="entry name" value="Ubiquitin-activating_enz"/>
</dbReference>
<dbReference type="GO" id="GO:0019948">
    <property type="term" value="F:SUMO activating enzyme activity"/>
    <property type="evidence" value="ECO:0007669"/>
    <property type="project" value="TreeGrafter"/>
</dbReference>
<evidence type="ECO:0000313" key="3">
    <source>
        <dbReference type="EMBL" id="KAH7972230.1"/>
    </source>
</evidence>
<feature type="domain" description="THIF-type NAD/FAD binding fold" evidence="2">
    <location>
        <begin position="19"/>
        <end position="325"/>
    </location>
</feature>
<organism evidence="3 4">
    <name type="scientific">Rhipicephalus sanguineus</name>
    <name type="common">Brown dog tick</name>
    <name type="synonym">Ixodes sanguineus</name>
    <dbReference type="NCBI Taxonomy" id="34632"/>
    <lineage>
        <taxon>Eukaryota</taxon>
        <taxon>Metazoa</taxon>
        <taxon>Ecdysozoa</taxon>
        <taxon>Arthropoda</taxon>
        <taxon>Chelicerata</taxon>
        <taxon>Arachnida</taxon>
        <taxon>Acari</taxon>
        <taxon>Parasitiformes</taxon>
        <taxon>Ixodida</taxon>
        <taxon>Ixodoidea</taxon>
        <taxon>Ixodidae</taxon>
        <taxon>Rhipicephalinae</taxon>
        <taxon>Rhipicephalus</taxon>
        <taxon>Rhipicephalus</taxon>
    </lineage>
</organism>
<name>A0A9D4QAC2_RHISA</name>
<keyword evidence="4" id="KW-1185">Reference proteome</keyword>
<evidence type="ECO:0000313" key="4">
    <source>
        <dbReference type="Proteomes" id="UP000821837"/>
    </source>
</evidence>
<comment type="similarity">
    <text evidence="1">Belongs to the ubiquitin-activating E1 family.</text>
</comment>
<dbReference type="Proteomes" id="UP000821837">
    <property type="component" value="Chromosome 11"/>
</dbReference>
<sequence>MGEVRAAVAELSQEEANIYDRQIRLWGLESQKRLRAVRVLVAGLNGLGAEVAKNLVLAGIKSITLLDNHNVSDDDFAAQFMIDRGDVGKNRAHSSKAYTKNLNPMVEVESEEGELVNKDDDYFRKFDIVCCAVSLSTEDLIKVNARCRNLGVKFFCGHVWGFFGYYFSDLIQHSYTQEVPKLAKAVGPGPAKKRKMEDDTSAVIQKVMTCVPLSRALQVKAGKASTGLDRKTSPLFFLLHVLLRFYDKHRVNPCELDKEKLVQLRGDVAADLAIDKERIPESLFNTISKEMGATSAVVGGVLAQDIIKVASCKDPPLKNFFLFDGFECCGLQENIGR</sequence>
<reference evidence="3" key="2">
    <citation type="submission" date="2021-09" db="EMBL/GenBank/DDBJ databases">
        <authorList>
            <person name="Jia N."/>
            <person name="Wang J."/>
            <person name="Shi W."/>
            <person name="Du L."/>
            <person name="Sun Y."/>
            <person name="Zhan W."/>
            <person name="Jiang J."/>
            <person name="Wang Q."/>
            <person name="Zhang B."/>
            <person name="Ji P."/>
            <person name="Sakyi L.B."/>
            <person name="Cui X."/>
            <person name="Yuan T."/>
            <person name="Jiang B."/>
            <person name="Yang W."/>
            <person name="Lam T.T.-Y."/>
            <person name="Chang Q."/>
            <person name="Ding S."/>
            <person name="Wang X."/>
            <person name="Zhu J."/>
            <person name="Ruan X."/>
            <person name="Zhao L."/>
            <person name="Wei J."/>
            <person name="Que T."/>
            <person name="Du C."/>
            <person name="Cheng J."/>
            <person name="Dai P."/>
            <person name="Han X."/>
            <person name="Huang E."/>
            <person name="Gao Y."/>
            <person name="Liu J."/>
            <person name="Shao H."/>
            <person name="Ye R."/>
            <person name="Li L."/>
            <person name="Wei W."/>
            <person name="Wang X."/>
            <person name="Wang C."/>
            <person name="Huo Q."/>
            <person name="Li W."/>
            <person name="Guo W."/>
            <person name="Chen H."/>
            <person name="Chen S."/>
            <person name="Zhou L."/>
            <person name="Zhou L."/>
            <person name="Ni X."/>
            <person name="Tian J."/>
            <person name="Zhou Y."/>
            <person name="Sheng Y."/>
            <person name="Liu T."/>
            <person name="Pan Y."/>
            <person name="Xia L."/>
            <person name="Li J."/>
            <person name="Zhao F."/>
            <person name="Cao W."/>
        </authorList>
    </citation>
    <scope>NUCLEOTIDE SEQUENCE</scope>
    <source>
        <strain evidence="3">Rsan-2018</strain>
        <tissue evidence="3">Larvae</tissue>
    </source>
</reference>
<dbReference type="EMBL" id="JABSTV010001247">
    <property type="protein sequence ID" value="KAH7972230.1"/>
    <property type="molecule type" value="Genomic_DNA"/>
</dbReference>
<dbReference type="Pfam" id="PF00899">
    <property type="entry name" value="ThiF"/>
    <property type="match status" value="1"/>
</dbReference>